<dbReference type="Proteomes" id="UP001251528">
    <property type="component" value="Unassembled WGS sequence"/>
</dbReference>
<dbReference type="PANTHER" id="PTHR38116">
    <property type="entry name" value="CHROMOSOME 7, WHOLE GENOME SHOTGUN SEQUENCE"/>
    <property type="match status" value="1"/>
</dbReference>
<keyword evidence="3" id="KW-1185">Reference proteome</keyword>
<reference evidence="2" key="1">
    <citation type="submission" date="2023-06" db="EMBL/GenBank/DDBJ databases">
        <title>Conoideocrella luteorostrata (Hypocreales: Clavicipitaceae), a potential biocontrol fungus for elongate hemlock scale in United States Christmas tree production areas.</title>
        <authorList>
            <person name="Barrett H."/>
            <person name="Lovett B."/>
            <person name="Macias A.M."/>
            <person name="Stajich J.E."/>
            <person name="Kasson M.T."/>
        </authorList>
    </citation>
    <scope>NUCLEOTIDE SEQUENCE</scope>
    <source>
        <strain evidence="2">ARSEF 14590</strain>
    </source>
</reference>
<dbReference type="AlphaFoldDB" id="A0AAJ0FQ03"/>
<comment type="caution">
    <text evidence="2">The sequence shown here is derived from an EMBL/GenBank/DDBJ whole genome shotgun (WGS) entry which is preliminary data.</text>
</comment>
<evidence type="ECO:0000256" key="1">
    <source>
        <dbReference type="SAM" id="MobiDB-lite"/>
    </source>
</evidence>
<dbReference type="EMBL" id="JASWJB010000265">
    <property type="protein sequence ID" value="KAK2592467.1"/>
    <property type="molecule type" value="Genomic_DNA"/>
</dbReference>
<evidence type="ECO:0000313" key="2">
    <source>
        <dbReference type="EMBL" id="KAK2592467.1"/>
    </source>
</evidence>
<dbReference type="PANTHER" id="PTHR38116:SF5">
    <property type="entry name" value="BZIP DOMAIN-CONTAINING PROTEIN"/>
    <property type="match status" value="1"/>
</dbReference>
<evidence type="ECO:0000313" key="3">
    <source>
        <dbReference type="Proteomes" id="UP001251528"/>
    </source>
</evidence>
<feature type="region of interest" description="Disordered" evidence="1">
    <location>
        <begin position="56"/>
        <end position="77"/>
    </location>
</feature>
<proteinExistence type="predicted"/>
<evidence type="ECO:0008006" key="4">
    <source>
        <dbReference type="Google" id="ProtNLM"/>
    </source>
</evidence>
<accession>A0AAJ0FQ03</accession>
<protein>
    <recommendedName>
        <fullName evidence="4">BZIP domain-containing protein</fullName>
    </recommendedName>
</protein>
<sequence length="284" mass="31928">MESNFNIRGALLEGDDWTQITDPVARKRVQNRIAQRVHRLKYGRTTKRQMMEIVQRQGRDDIRANDPVAGADTRSPAKELQYQEAVKAERSGTSAQLLLQRYRPAANGSLIDQHSLSASHTPSSHSPLTADIQHITLPGIRALSALLTNGDILKIDCRTFPHKPDIHVSPSTPTPPALAPTTMQSQKPHLPYIDIIPFSSLRDSLLLASGVVRAAEFWSDLVSGNVRIWGMTPWDTRGWEVRESFAAKWWWLITEEVLEETNFWRVSRGEQPLLLGALIENAMS</sequence>
<dbReference type="InterPro" id="IPR021833">
    <property type="entry name" value="DUF3425"/>
</dbReference>
<gene>
    <name evidence="2" type="ORF">QQS21_009846</name>
</gene>
<name>A0AAJ0FQ03_9HYPO</name>
<organism evidence="2 3">
    <name type="scientific">Conoideocrella luteorostrata</name>
    <dbReference type="NCBI Taxonomy" id="1105319"/>
    <lineage>
        <taxon>Eukaryota</taxon>
        <taxon>Fungi</taxon>
        <taxon>Dikarya</taxon>
        <taxon>Ascomycota</taxon>
        <taxon>Pezizomycotina</taxon>
        <taxon>Sordariomycetes</taxon>
        <taxon>Hypocreomycetidae</taxon>
        <taxon>Hypocreales</taxon>
        <taxon>Clavicipitaceae</taxon>
        <taxon>Conoideocrella</taxon>
    </lineage>
</organism>
<dbReference type="Pfam" id="PF11905">
    <property type="entry name" value="DUF3425"/>
    <property type="match status" value="1"/>
</dbReference>